<name>A0A4R2NBF9_9PAST</name>
<reference evidence="1 2" key="1">
    <citation type="submission" date="2019-03" db="EMBL/GenBank/DDBJ databases">
        <title>Genomic Encyclopedia of Type Strains, Phase IV (KMG-IV): sequencing the most valuable type-strain genomes for metagenomic binning, comparative biology and taxonomic classification.</title>
        <authorList>
            <person name="Goeker M."/>
        </authorList>
    </citation>
    <scope>NUCLEOTIDE SEQUENCE [LARGE SCALE GENOMIC DNA]</scope>
    <source>
        <strain evidence="1 2">DSM 16380</strain>
    </source>
</reference>
<accession>A0A4R2NBF9</accession>
<evidence type="ECO:0000313" key="1">
    <source>
        <dbReference type="EMBL" id="TCP18325.1"/>
    </source>
</evidence>
<evidence type="ECO:0000313" key="2">
    <source>
        <dbReference type="Proteomes" id="UP000295537"/>
    </source>
</evidence>
<keyword evidence="2" id="KW-1185">Reference proteome</keyword>
<organism evidence="1 2">
    <name type="scientific">Nicoletella semolina</name>
    <dbReference type="NCBI Taxonomy" id="271160"/>
    <lineage>
        <taxon>Bacteria</taxon>
        <taxon>Pseudomonadati</taxon>
        <taxon>Pseudomonadota</taxon>
        <taxon>Gammaproteobacteria</taxon>
        <taxon>Pasteurellales</taxon>
        <taxon>Pasteurellaceae</taxon>
        <taxon>Nicoletella</taxon>
    </lineage>
</organism>
<dbReference type="Gene3D" id="3.20.20.190">
    <property type="entry name" value="Phosphatidylinositol (PI) phosphodiesterase"/>
    <property type="match status" value="1"/>
</dbReference>
<protein>
    <submittedName>
        <fullName evidence="1">Uncharacterized protein</fullName>
    </submittedName>
</protein>
<gene>
    <name evidence="1" type="ORF">EV693_1022</name>
</gene>
<dbReference type="GO" id="GO:0008081">
    <property type="term" value="F:phosphoric diester hydrolase activity"/>
    <property type="evidence" value="ECO:0007669"/>
    <property type="project" value="InterPro"/>
</dbReference>
<comment type="caution">
    <text evidence="1">The sequence shown here is derived from an EMBL/GenBank/DDBJ whole genome shotgun (WGS) entry which is preliminary data.</text>
</comment>
<dbReference type="EMBL" id="SLXJ01000002">
    <property type="protein sequence ID" value="TCP18325.1"/>
    <property type="molecule type" value="Genomic_DNA"/>
</dbReference>
<proteinExistence type="predicted"/>
<sequence>MTEVVKYALVIPPYTVRQDALPTFFSEVNQMYEALFNAVTTGVFTDFPDTGVTYLGK</sequence>
<dbReference type="AlphaFoldDB" id="A0A4R2NBF9"/>
<dbReference type="Proteomes" id="UP000295537">
    <property type="component" value="Unassembled WGS sequence"/>
</dbReference>
<dbReference type="InterPro" id="IPR017946">
    <property type="entry name" value="PLC-like_Pdiesterase_TIM-brl"/>
</dbReference>
<dbReference type="GO" id="GO:0006629">
    <property type="term" value="P:lipid metabolic process"/>
    <property type="evidence" value="ECO:0007669"/>
    <property type="project" value="InterPro"/>
</dbReference>